<evidence type="ECO:0000313" key="4">
    <source>
        <dbReference type="Proteomes" id="UP001501747"/>
    </source>
</evidence>
<evidence type="ECO:0000256" key="2">
    <source>
        <dbReference type="SAM" id="Phobius"/>
    </source>
</evidence>
<comment type="caution">
    <text evidence="3">The sequence shown here is derived from an EMBL/GenBank/DDBJ whole genome shotgun (WGS) entry which is preliminary data.</text>
</comment>
<organism evidence="3 4">
    <name type="scientific">Allokutzneria multivorans</name>
    <dbReference type="NCBI Taxonomy" id="1142134"/>
    <lineage>
        <taxon>Bacteria</taxon>
        <taxon>Bacillati</taxon>
        <taxon>Actinomycetota</taxon>
        <taxon>Actinomycetes</taxon>
        <taxon>Pseudonocardiales</taxon>
        <taxon>Pseudonocardiaceae</taxon>
        <taxon>Allokutzneria</taxon>
    </lineage>
</organism>
<keyword evidence="2" id="KW-1133">Transmembrane helix</keyword>
<dbReference type="RefSeq" id="WP_344878423.1">
    <property type="nucleotide sequence ID" value="NZ_BAABAL010000017.1"/>
</dbReference>
<keyword evidence="2" id="KW-0472">Membrane</keyword>
<keyword evidence="2" id="KW-0812">Transmembrane</keyword>
<evidence type="ECO:0000313" key="3">
    <source>
        <dbReference type="EMBL" id="GAA4018388.1"/>
    </source>
</evidence>
<feature type="transmembrane region" description="Helical" evidence="2">
    <location>
        <begin position="164"/>
        <end position="188"/>
    </location>
</feature>
<protein>
    <submittedName>
        <fullName evidence="3">Uncharacterized protein</fullName>
    </submittedName>
</protein>
<feature type="transmembrane region" description="Helical" evidence="2">
    <location>
        <begin position="85"/>
        <end position="114"/>
    </location>
</feature>
<accession>A0ABP7SYG1</accession>
<gene>
    <name evidence="3" type="ORF">GCM10022247_47400</name>
</gene>
<name>A0ABP7SYG1_9PSEU</name>
<sequence>MAARVRDLTEVWTALVARPRAQLLVAVPLSLWVLAWVCGQFVEGGAQWSPLDVVRSVTGRFGSPDPDWLAAVSAWLRDPVHRGLLGWFAVAAGLLWAATSARAQAPALLGWFVLMVAGEGLGYSPAFGRAAVAFLGFVTLLAVLSTPNRGRMIVRRVRLLPKDVLRAGVLAAVLSLLVPLLAPGLALARLLRPYLTRPARPDPSRVGVAVPGAIPPPRIEGRGPETTVTSPPHHGRGRAPMSE</sequence>
<reference evidence="4" key="1">
    <citation type="journal article" date="2019" name="Int. J. Syst. Evol. Microbiol.">
        <title>The Global Catalogue of Microorganisms (GCM) 10K type strain sequencing project: providing services to taxonomists for standard genome sequencing and annotation.</title>
        <authorList>
            <consortium name="The Broad Institute Genomics Platform"/>
            <consortium name="The Broad Institute Genome Sequencing Center for Infectious Disease"/>
            <person name="Wu L."/>
            <person name="Ma J."/>
        </authorList>
    </citation>
    <scope>NUCLEOTIDE SEQUENCE [LARGE SCALE GENOMIC DNA]</scope>
    <source>
        <strain evidence="4">JCM 17342</strain>
    </source>
</reference>
<feature type="region of interest" description="Disordered" evidence="1">
    <location>
        <begin position="205"/>
        <end position="243"/>
    </location>
</feature>
<keyword evidence="4" id="KW-1185">Reference proteome</keyword>
<evidence type="ECO:0000256" key="1">
    <source>
        <dbReference type="SAM" id="MobiDB-lite"/>
    </source>
</evidence>
<dbReference type="Proteomes" id="UP001501747">
    <property type="component" value="Unassembled WGS sequence"/>
</dbReference>
<proteinExistence type="predicted"/>
<dbReference type="EMBL" id="BAABAL010000017">
    <property type="protein sequence ID" value="GAA4018388.1"/>
    <property type="molecule type" value="Genomic_DNA"/>
</dbReference>
<feature type="transmembrane region" description="Helical" evidence="2">
    <location>
        <begin position="126"/>
        <end position="144"/>
    </location>
</feature>